<dbReference type="EMBL" id="BGPR01142702">
    <property type="protein sequence ID" value="GBN70947.1"/>
    <property type="molecule type" value="Genomic_DNA"/>
</dbReference>
<accession>A0A4Y2R5F4</accession>
<evidence type="ECO:0000313" key="2">
    <source>
        <dbReference type="Proteomes" id="UP000499080"/>
    </source>
</evidence>
<name>A0A4Y2R5F4_ARAVE</name>
<organism evidence="1 2">
    <name type="scientific">Araneus ventricosus</name>
    <name type="common">Orbweaver spider</name>
    <name type="synonym">Epeira ventricosa</name>
    <dbReference type="NCBI Taxonomy" id="182803"/>
    <lineage>
        <taxon>Eukaryota</taxon>
        <taxon>Metazoa</taxon>
        <taxon>Ecdysozoa</taxon>
        <taxon>Arthropoda</taxon>
        <taxon>Chelicerata</taxon>
        <taxon>Arachnida</taxon>
        <taxon>Araneae</taxon>
        <taxon>Araneomorphae</taxon>
        <taxon>Entelegynae</taxon>
        <taxon>Araneoidea</taxon>
        <taxon>Araneidae</taxon>
        <taxon>Araneus</taxon>
    </lineage>
</organism>
<proteinExistence type="predicted"/>
<sequence>GDGHNFPEIMTIAKELGVEVNEEDIEEVVTEHENDLNTGEF</sequence>
<dbReference type="Proteomes" id="UP000499080">
    <property type="component" value="Unassembled WGS sequence"/>
</dbReference>
<evidence type="ECO:0000313" key="1">
    <source>
        <dbReference type="EMBL" id="GBN70947.1"/>
    </source>
</evidence>
<protein>
    <submittedName>
        <fullName evidence="1">Uncharacterized protein</fullName>
    </submittedName>
</protein>
<reference evidence="1 2" key="1">
    <citation type="journal article" date="2019" name="Sci. Rep.">
        <title>Orb-weaving spider Araneus ventricosus genome elucidates the spidroin gene catalogue.</title>
        <authorList>
            <person name="Kono N."/>
            <person name="Nakamura H."/>
            <person name="Ohtoshi R."/>
            <person name="Moran D.A.P."/>
            <person name="Shinohara A."/>
            <person name="Yoshida Y."/>
            <person name="Fujiwara M."/>
            <person name="Mori M."/>
            <person name="Tomita M."/>
            <person name="Arakawa K."/>
        </authorList>
    </citation>
    <scope>NUCLEOTIDE SEQUENCE [LARGE SCALE GENOMIC DNA]</scope>
</reference>
<keyword evidence="2" id="KW-1185">Reference proteome</keyword>
<gene>
    <name evidence="1" type="ORF">AVEN_110101_1</name>
</gene>
<dbReference type="AlphaFoldDB" id="A0A4Y2R5F4"/>
<feature type="non-terminal residue" evidence="1">
    <location>
        <position position="1"/>
    </location>
</feature>
<comment type="caution">
    <text evidence="1">The sequence shown here is derived from an EMBL/GenBank/DDBJ whole genome shotgun (WGS) entry which is preliminary data.</text>
</comment>